<comment type="caution">
    <text evidence="14">The sequence shown here is derived from an EMBL/GenBank/DDBJ whole genome shotgun (WGS) entry which is preliminary data.</text>
</comment>
<dbReference type="SMART" id="SM01284">
    <property type="entry name" value="ECSIT_Cterm"/>
    <property type="match status" value="1"/>
</dbReference>
<dbReference type="GO" id="GO:0005739">
    <property type="term" value="C:mitochondrion"/>
    <property type="evidence" value="ECO:0007669"/>
    <property type="project" value="UniProtKB-SubCell"/>
</dbReference>
<evidence type="ECO:0000256" key="1">
    <source>
        <dbReference type="ARBA" id="ARBA00004123"/>
    </source>
</evidence>
<keyword evidence="8" id="KW-0391">Immunity</keyword>
<dbReference type="InterPro" id="IPR029342">
    <property type="entry name" value="ECIST_C"/>
</dbReference>
<comment type="subcellular location">
    <subcellularLocation>
        <location evidence="3">Cytoplasm</location>
    </subcellularLocation>
    <subcellularLocation>
        <location evidence="2">Mitochondrion</location>
    </subcellularLocation>
    <subcellularLocation>
        <location evidence="1">Nucleus</location>
    </subcellularLocation>
</comment>
<feature type="domain" description="ECSIT C-terminal" evidence="13">
    <location>
        <begin position="274"/>
        <end position="419"/>
    </location>
</feature>
<evidence type="ECO:0000256" key="5">
    <source>
        <dbReference type="ARBA" id="ARBA00019998"/>
    </source>
</evidence>
<dbReference type="Pfam" id="PF14784">
    <property type="entry name" value="ECSIT_C"/>
    <property type="match status" value="1"/>
</dbReference>
<keyword evidence="15" id="KW-1185">Reference proteome</keyword>
<dbReference type="GO" id="GO:0007178">
    <property type="term" value="P:cell surface receptor protein serine/threonine kinase signaling pathway"/>
    <property type="evidence" value="ECO:0007669"/>
    <property type="project" value="TreeGrafter"/>
</dbReference>
<evidence type="ECO:0000259" key="13">
    <source>
        <dbReference type="SMART" id="SM01284"/>
    </source>
</evidence>
<proteinExistence type="inferred from homology"/>
<keyword evidence="6" id="KW-0963">Cytoplasm</keyword>
<dbReference type="InterPro" id="IPR010418">
    <property type="entry name" value="ECSIT"/>
</dbReference>
<evidence type="ECO:0000256" key="9">
    <source>
        <dbReference type="ARBA" id="ARBA00022946"/>
    </source>
</evidence>
<evidence type="ECO:0000256" key="12">
    <source>
        <dbReference type="SAM" id="MobiDB-lite"/>
    </source>
</evidence>
<sequence length="468" mass="54354">MLFRLQSTLFPSLRRLPILQSRIYASSTAPRSDEDWEQDRNRKDKPEDNPPENEEASIASMIGPYVSSKQVAFHTDQFDSAHIRQKNKQAFLDVIEAYKIQFPNRRGHVEFIRAALRRMPDFGVERDAESYKKLLSVFPVGPYRHQSMLQVSVRFWPKQNETASTIVSAMESQGIAPDLEVVHMLREIFGPWAHPVRRFARFLYWAPKFMNKNPYPIPWELPDSERALAKLALQRMTSTVDMETKIVDIHSASDNSPDVDHPVEEHSWLLYTHTPKQAKLVSTLAKNRPIYIEGPFAVYLRKKQMKYFVLKADPTEEYQKKKQELEKFNTDDGKRSRSSSLPNYDILVCFNLVSNLRSPFQPGATLYIPPSVHELDDGFILSLCIIGKPYTSLINCWLYHLRKHHMSNLSQFAVVDKTKLTDAKQTDRFYTSHLVGTPEFTIPHDTKRIAEEPKPWWFNDDPDDDKAK</sequence>
<keyword evidence="11" id="KW-0539">Nucleus</keyword>
<comment type="similarity">
    <text evidence="4">Belongs to the ECSIT family.</text>
</comment>
<evidence type="ECO:0000256" key="7">
    <source>
        <dbReference type="ARBA" id="ARBA00022588"/>
    </source>
</evidence>
<feature type="region of interest" description="Disordered" evidence="12">
    <location>
        <begin position="29"/>
        <end position="55"/>
    </location>
</feature>
<dbReference type="PANTHER" id="PTHR13113:SF1">
    <property type="entry name" value="EVOLUTIONARILY CONSERVED SIGNALING INTERMEDIATE IN TOLL PATHWAY, MITOCHONDRIAL"/>
    <property type="match status" value="1"/>
</dbReference>
<keyword evidence="9" id="KW-0809">Transit peptide</keyword>
<evidence type="ECO:0000313" key="14">
    <source>
        <dbReference type="EMBL" id="CAF0924066.1"/>
    </source>
</evidence>
<dbReference type="PANTHER" id="PTHR13113">
    <property type="entry name" value="ECSIT EVOLUTIONARILY CONSERVED SIGNALING INTERMEDIATE IN TOLL PATHWAYS"/>
    <property type="match status" value="1"/>
</dbReference>
<protein>
    <recommendedName>
        <fullName evidence="5">Evolutionarily conserved signaling intermediate in Toll pathway, mitochondrial</fullName>
    </recommendedName>
</protein>
<gene>
    <name evidence="14" type="ORF">XAT740_LOCUS9200</name>
</gene>
<evidence type="ECO:0000256" key="10">
    <source>
        <dbReference type="ARBA" id="ARBA00023128"/>
    </source>
</evidence>
<evidence type="ECO:0000256" key="3">
    <source>
        <dbReference type="ARBA" id="ARBA00004496"/>
    </source>
</evidence>
<dbReference type="GO" id="GO:0045087">
    <property type="term" value="P:innate immune response"/>
    <property type="evidence" value="ECO:0007669"/>
    <property type="project" value="UniProtKB-KW"/>
</dbReference>
<name>A0A814B857_ADIRI</name>
<dbReference type="Proteomes" id="UP000663828">
    <property type="component" value="Unassembled WGS sequence"/>
</dbReference>
<keyword evidence="7" id="KW-0399">Innate immunity</keyword>
<dbReference type="GO" id="GO:0005634">
    <property type="term" value="C:nucleus"/>
    <property type="evidence" value="ECO:0007669"/>
    <property type="project" value="UniProtKB-SubCell"/>
</dbReference>
<evidence type="ECO:0000256" key="4">
    <source>
        <dbReference type="ARBA" id="ARBA00007674"/>
    </source>
</evidence>
<dbReference type="Pfam" id="PF06239">
    <property type="entry name" value="ECSIT_N"/>
    <property type="match status" value="1"/>
</dbReference>
<evidence type="ECO:0000256" key="11">
    <source>
        <dbReference type="ARBA" id="ARBA00023242"/>
    </source>
</evidence>
<evidence type="ECO:0000256" key="6">
    <source>
        <dbReference type="ARBA" id="ARBA00022490"/>
    </source>
</evidence>
<dbReference type="EMBL" id="CAJNOR010000471">
    <property type="protein sequence ID" value="CAF0924066.1"/>
    <property type="molecule type" value="Genomic_DNA"/>
</dbReference>
<evidence type="ECO:0000256" key="8">
    <source>
        <dbReference type="ARBA" id="ARBA00022859"/>
    </source>
</evidence>
<accession>A0A814B857</accession>
<organism evidence="14 15">
    <name type="scientific">Adineta ricciae</name>
    <name type="common">Rotifer</name>
    <dbReference type="NCBI Taxonomy" id="249248"/>
    <lineage>
        <taxon>Eukaryota</taxon>
        <taxon>Metazoa</taxon>
        <taxon>Spiralia</taxon>
        <taxon>Gnathifera</taxon>
        <taxon>Rotifera</taxon>
        <taxon>Eurotatoria</taxon>
        <taxon>Bdelloidea</taxon>
        <taxon>Adinetida</taxon>
        <taxon>Adinetidae</taxon>
        <taxon>Adineta</taxon>
    </lineage>
</organism>
<dbReference type="AlphaFoldDB" id="A0A814B857"/>
<dbReference type="InterPro" id="IPR046448">
    <property type="entry name" value="ECSIT_N"/>
</dbReference>
<evidence type="ECO:0000256" key="2">
    <source>
        <dbReference type="ARBA" id="ARBA00004173"/>
    </source>
</evidence>
<keyword evidence="10" id="KW-0496">Mitochondrion</keyword>
<evidence type="ECO:0000313" key="15">
    <source>
        <dbReference type="Proteomes" id="UP000663828"/>
    </source>
</evidence>
<reference evidence="14" key="1">
    <citation type="submission" date="2021-02" db="EMBL/GenBank/DDBJ databases">
        <authorList>
            <person name="Nowell W R."/>
        </authorList>
    </citation>
    <scope>NUCLEOTIDE SEQUENCE</scope>
</reference>
<feature type="compositionally biased region" description="Basic and acidic residues" evidence="12">
    <location>
        <begin position="38"/>
        <end position="48"/>
    </location>
</feature>